<proteinExistence type="predicted"/>
<gene>
    <name evidence="1" type="ORF">K1Y72_26165</name>
</gene>
<reference evidence="1 2" key="1">
    <citation type="submission" date="2021-07" db="EMBL/GenBank/DDBJ databases">
        <title>Actinomadura sp. PM05-2 isolated from lichen.</title>
        <authorList>
            <person name="Somphong A."/>
            <person name="Phongsopitanun W."/>
            <person name="Tanasupawat S."/>
            <person name="Peongsungnone V."/>
        </authorList>
    </citation>
    <scope>NUCLEOTIDE SEQUENCE [LARGE SCALE GENOMIC DNA]</scope>
    <source>
        <strain evidence="1 2">PM05-2</strain>
    </source>
</reference>
<dbReference type="RefSeq" id="WP_220169129.1">
    <property type="nucleotide sequence ID" value="NZ_JAIBOA010000019.1"/>
</dbReference>
<accession>A0ABS7G1Y2</accession>
<name>A0ABS7G1Y2_9ACTN</name>
<sequence length="370" mass="37910">MESGSDGREAGGARGRSDYFESVVEARLRAVRDAAVPPPGLAGRVLDGARRRRRARLAATSAAVAVASAAAGAAVVAAEAGPAPDAVGPGPALSRVLPDGALFRAMAVGADGGVLGLEVGRDGEPRRGVWYAPPGAAAPRHLADVPAADVPYVWTMAESRAAHAWPEGTSIACLPAGADGGPAYRLGRGWSGRDRFYGGGDDLVWDSGATITAVVGCTGAVRTFPVKGTLAAFGAPYAYVRSGAVMQRLDVRSGQVTRLRLPSAREPDGGFAASASVLAWADGGTLTIRAGGAAPVVLRGLPHAGDPSYDVRLSVDGDRRVVYSAVHPDGAAGRSLVYDLASRRRTVLPGEALGTDGRIIWRDGDLYRTS</sequence>
<keyword evidence="2" id="KW-1185">Reference proteome</keyword>
<organism evidence="1 2">
    <name type="scientific">Actinomadura parmotrematis</name>
    <dbReference type="NCBI Taxonomy" id="2864039"/>
    <lineage>
        <taxon>Bacteria</taxon>
        <taxon>Bacillati</taxon>
        <taxon>Actinomycetota</taxon>
        <taxon>Actinomycetes</taxon>
        <taxon>Streptosporangiales</taxon>
        <taxon>Thermomonosporaceae</taxon>
        <taxon>Actinomadura</taxon>
    </lineage>
</organism>
<evidence type="ECO:0008006" key="3">
    <source>
        <dbReference type="Google" id="ProtNLM"/>
    </source>
</evidence>
<dbReference type="Proteomes" id="UP000774570">
    <property type="component" value="Unassembled WGS sequence"/>
</dbReference>
<comment type="caution">
    <text evidence="1">The sequence shown here is derived from an EMBL/GenBank/DDBJ whole genome shotgun (WGS) entry which is preliminary data.</text>
</comment>
<dbReference type="EMBL" id="JAIBOA010000019">
    <property type="protein sequence ID" value="MBW8485889.1"/>
    <property type="molecule type" value="Genomic_DNA"/>
</dbReference>
<protein>
    <recommendedName>
        <fullName evidence="3">WD40 repeat domain-containing protein</fullName>
    </recommendedName>
</protein>
<evidence type="ECO:0000313" key="1">
    <source>
        <dbReference type="EMBL" id="MBW8485889.1"/>
    </source>
</evidence>
<evidence type="ECO:0000313" key="2">
    <source>
        <dbReference type="Proteomes" id="UP000774570"/>
    </source>
</evidence>